<dbReference type="Proteomes" id="UP000245263">
    <property type="component" value="Chromosome 1"/>
</dbReference>
<sequence>MTIEFKTNKNVYILGAGFSVPAGIPTIDNFFDKTKEVLNSLDPNKDKRAFEAIKTLLELRFQSAAAAYWTKTNLDNIEELFSFISAIDEGYSLVNSVVDSIAITIEKLKSEPGNFGNKIYLEDFILNQKYQKFRRLDERAYAYLDFNNYQRIVASLLGNIYATDDDAENAFITFNYDTVLEETLNSLEIDYSYYLGKVSYETINTNYNESVSLLKLHGSVNWGFPGTRGSKLTIYKNSSECFQKSKSIAIIPPTWNKHIDGQTEKVWQQAVKELKTATRIIIIGFSFPETDNHVKYLLSAGLKDNISLRNVLFINPMEENEAKRKLSKVFSDSLFINDKVLISRTKIENFIDKQENLKLINRAS</sequence>
<reference evidence="1 2" key="1">
    <citation type="submission" date="2021-08" db="EMBL/GenBank/DDBJ databases">
        <title>Complete genome sequence of Leptospira kobayashii strain E30.</title>
        <authorList>
            <person name="Nakao R."/>
            <person name="Nakamura S."/>
            <person name="Masuzawa T."/>
            <person name="Koizumi N."/>
        </authorList>
    </citation>
    <scope>NUCLEOTIDE SEQUENCE [LARGE SCALE GENOMIC DNA]</scope>
    <source>
        <strain evidence="1 2">E30</strain>
    </source>
</reference>
<dbReference type="EMBL" id="AP025028">
    <property type="protein sequence ID" value="BDA80170.1"/>
    <property type="molecule type" value="Genomic_DNA"/>
</dbReference>
<evidence type="ECO:0008006" key="3">
    <source>
        <dbReference type="Google" id="ProtNLM"/>
    </source>
</evidence>
<protein>
    <recommendedName>
        <fullName evidence="3">SIR2-like domain-containing protein</fullName>
    </recommendedName>
</protein>
<accession>A0ABN6KHI0</accession>
<evidence type="ECO:0000313" key="2">
    <source>
        <dbReference type="Proteomes" id="UP000245263"/>
    </source>
</evidence>
<dbReference type="RefSeq" id="WP_109020926.1">
    <property type="nucleotide sequence ID" value="NZ_AP025028.1"/>
</dbReference>
<name>A0ABN6KHI0_9LEPT</name>
<organism evidence="1 2">
    <name type="scientific">Leptospira kobayashii</name>
    <dbReference type="NCBI Taxonomy" id="1917830"/>
    <lineage>
        <taxon>Bacteria</taxon>
        <taxon>Pseudomonadati</taxon>
        <taxon>Spirochaetota</taxon>
        <taxon>Spirochaetia</taxon>
        <taxon>Leptospirales</taxon>
        <taxon>Leptospiraceae</taxon>
        <taxon>Leptospira</taxon>
    </lineage>
</organism>
<gene>
    <name evidence="1" type="ORF">LPTSP3_g31000</name>
</gene>
<evidence type="ECO:0000313" key="1">
    <source>
        <dbReference type="EMBL" id="BDA80170.1"/>
    </source>
</evidence>
<proteinExistence type="predicted"/>
<keyword evidence="2" id="KW-1185">Reference proteome</keyword>
<dbReference type="Pfam" id="PF13289">
    <property type="entry name" value="SIR2_2"/>
    <property type="match status" value="1"/>
</dbReference>